<dbReference type="RefSeq" id="WP_404675848.1">
    <property type="nucleotide sequence ID" value="NZ_JBJDOT010000021.1"/>
</dbReference>
<sequence length="486" mass="53490">MSIFKQQIEAGATNELNKAGQHVKVINAAASLQLRVFRSDGFLMLDSEVRSGFELMLPQFGKVTVTSGVAQEYEIWCSGDKLGYDAPSANANNLTSYKALHFGDTDSILPFEPNRLTAKIVSDQPWFYGGANVDKENGIPVAAGEIAEIRGAANISAAIGAKGEYLPVNQAVSLGQKKLMYDVIENEHGIFAINNDSQLVKVDLGGVKPLEGVPNGNIKDVCNAGGDSIAFIRHFENYIYKLNLRTGKITYISVPHDSTQASQPHTRLSRISYQDGVFICLGNGIDKETNKSHSSIVIYDGENWTHKMKKLDYTATQFSQIFPASNNKVIVYSNGFYVLDIGSLPEIEDLSEREKITIAMGGLDAYMQCSENEEYYQFISMGVNAECVLINKSDFSPVRLGNCDAAVISNAGVVMLKDGKFKITKDLGNTYTFVDAPHDIADSSRTFYAYHKGVLFCLSSAFLGYYVTEKQRIESKQTFRVLKAFS</sequence>
<dbReference type="EMBL" id="JBJDOT010000021">
    <property type="protein sequence ID" value="MFK3865172.1"/>
    <property type="molecule type" value="Genomic_DNA"/>
</dbReference>
<proteinExistence type="predicted"/>
<name>A0ABW8KZF7_9GAMM</name>
<keyword evidence="2" id="KW-1185">Reference proteome</keyword>
<comment type="caution">
    <text evidence="1">The sequence shown here is derived from an EMBL/GenBank/DDBJ whole genome shotgun (WGS) entry which is preliminary data.</text>
</comment>
<dbReference type="Proteomes" id="UP001620262">
    <property type="component" value="Unassembled WGS sequence"/>
</dbReference>
<organism evidence="1 2">
    <name type="scientific">Pseudoalteromonas rhizosphaerae</name>
    <dbReference type="NCBI Taxonomy" id="2518973"/>
    <lineage>
        <taxon>Bacteria</taxon>
        <taxon>Pseudomonadati</taxon>
        <taxon>Pseudomonadota</taxon>
        <taxon>Gammaproteobacteria</taxon>
        <taxon>Alteromonadales</taxon>
        <taxon>Pseudoalteromonadaceae</taxon>
        <taxon>Pseudoalteromonas</taxon>
    </lineage>
</organism>
<protein>
    <submittedName>
        <fullName evidence="1">Uncharacterized protein</fullName>
    </submittedName>
</protein>
<reference evidence="1 2" key="1">
    <citation type="submission" date="2024-11" db="EMBL/GenBank/DDBJ databases">
        <title>The Natural Products Discovery Center: Release of the First 8490 Sequenced Strains for Exploring Actinobacteria Biosynthetic Diversity.</title>
        <authorList>
            <person name="Kalkreuter E."/>
            <person name="Kautsar S.A."/>
            <person name="Yang D."/>
            <person name="Bader C.D."/>
            <person name="Teijaro C.N."/>
            <person name="Fluegel L."/>
            <person name="Davis C.M."/>
            <person name="Simpson J.R."/>
            <person name="Lauterbach L."/>
            <person name="Steele A.D."/>
            <person name="Gui C."/>
            <person name="Meng S."/>
            <person name="Li G."/>
            <person name="Viehrig K."/>
            <person name="Ye F."/>
            <person name="Su P."/>
            <person name="Kiefer A.F."/>
            <person name="Nichols A."/>
            <person name="Cepeda A.J."/>
            <person name="Yan W."/>
            <person name="Fan B."/>
            <person name="Jiang Y."/>
            <person name="Adhikari A."/>
            <person name="Zheng C.-J."/>
            <person name="Schuster L."/>
            <person name="Cowan T.M."/>
            <person name="Smanski M.J."/>
            <person name="Chevrette M.G."/>
            <person name="De Carvalho L.P.S."/>
            <person name="Shen B."/>
        </authorList>
    </citation>
    <scope>NUCLEOTIDE SEQUENCE [LARGE SCALE GENOMIC DNA]</scope>
    <source>
        <strain evidence="1 2">NPDC078403</strain>
    </source>
</reference>
<gene>
    <name evidence="1" type="ORF">ACI2JU_15035</name>
</gene>
<evidence type="ECO:0000313" key="1">
    <source>
        <dbReference type="EMBL" id="MFK3865172.1"/>
    </source>
</evidence>
<accession>A0ABW8KZF7</accession>
<evidence type="ECO:0000313" key="2">
    <source>
        <dbReference type="Proteomes" id="UP001620262"/>
    </source>
</evidence>